<evidence type="ECO:0000313" key="9">
    <source>
        <dbReference type="EMBL" id="SKB04679.1"/>
    </source>
</evidence>
<protein>
    <submittedName>
        <fullName evidence="9">Cytochrome c oxidase subunit III</fullName>
    </submittedName>
</protein>
<dbReference type="Pfam" id="PF00510">
    <property type="entry name" value="COX3"/>
    <property type="match status" value="2"/>
</dbReference>
<evidence type="ECO:0000313" key="10">
    <source>
        <dbReference type="Proteomes" id="UP000190774"/>
    </source>
</evidence>
<keyword evidence="4 7" id="KW-1133">Transmembrane helix</keyword>
<evidence type="ECO:0000256" key="4">
    <source>
        <dbReference type="ARBA" id="ARBA00022989"/>
    </source>
</evidence>
<comment type="subcellular location">
    <subcellularLocation>
        <location evidence="1">Membrane</location>
        <topology evidence="1">Multi-pass membrane protein</topology>
    </subcellularLocation>
</comment>
<keyword evidence="5 7" id="KW-0472">Membrane</keyword>
<dbReference type="AlphaFoldDB" id="A0A1T4YSC5"/>
<name>A0A1T4YSC5_9BACT</name>
<dbReference type="RefSeq" id="WP_245846575.1">
    <property type="nucleotide sequence ID" value="NZ_FUYE01000017.1"/>
</dbReference>
<dbReference type="InterPro" id="IPR024791">
    <property type="entry name" value="Cyt_c/ubiquinol_Oxase_su3"/>
</dbReference>
<dbReference type="InterPro" id="IPR035973">
    <property type="entry name" value="Cyt_c_oxidase_su3-like_sf"/>
</dbReference>
<feature type="transmembrane region" description="Helical" evidence="7">
    <location>
        <begin position="429"/>
        <end position="447"/>
    </location>
</feature>
<accession>A0A1T4YSC5</accession>
<keyword evidence="3 7" id="KW-0812">Transmembrane</keyword>
<evidence type="ECO:0000256" key="5">
    <source>
        <dbReference type="ARBA" id="ARBA00023136"/>
    </source>
</evidence>
<dbReference type="EMBL" id="FUYE01000017">
    <property type="protein sequence ID" value="SKB04679.1"/>
    <property type="molecule type" value="Genomic_DNA"/>
</dbReference>
<feature type="compositionally biased region" description="Basic and acidic residues" evidence="6">
    <location>
        <begin position="334"/>
        <end position="355"/>
    </location>
</feature>
<feature type="transmembrane region" description="Helical" evidence="7">
    <location>
        <begin position="92"/>
        <end position="110"/>
    </location>
</feature>
<sequence>MDIPYTVTARPDTGLYNAKVGIWLFLASEVMLFGGLFSSYIFLRVGADYHWPIHELKVMPGFINTLVLIFSSVTVLLAWANLKLRKIAQFRAYLAITILCALAFMGIKSYEYYGKFTHYAVKLTDGTFLTGHLPHGYEIKFGEATNLNLTVHSQTAAVDADPVNYVLPYLEGEAPKFKTESGEEITLDKASFAKLRQDALAKAKEEGKNSASIKLTAASALSFHVKPSKILGYTATGITFRDGTAVEGKLLDDKMTIDVDGVDARGVPDAEKSLAWSSEYLGEAWKKAFIAQRDHAKEEFKEKYPTRDPLKSATHQKEAYYLHIESATPPAAEGGHEGEHKAEAAAHEEGHDSHGHHPTVTLEKKDIAFYSNYTPKLNTYYAIYFTLTGLHGLHVVAGAIVLAYFLLFDGKMLKNDPERLANRVEVGGLFWHFVDLVWIFLFPLLYLL</sequence>
<dbReference type="CDD" id="cd00386">
    <property type="entry name" value="Heme_Cu_Oxidase_III_like"/>
    <property type="match status" value="2"/>
</dbReference>
<dbReference type="STRING" id="48467.SAMN02745166_04085"/>
<evidence type="ECO:0000259" key="8">
    <source>
        <dbReference type="PROSITE" id="PS50253"/>
    </source>
</evidence>
<dbReference type="GO" id="GO:0016020">
    <property type="term" value="C:membrane"/>
    <property type="evidence" value="ECO:0007669"/>
    <property type="project" value="UniProtKB-SubCell"/>
</dbReference>
<dbReference type="GO" id="GO:0004129">
    <property type="term" value="F:cytochrome-c oxidase activity"/>
    <property type="evidence" value="ECO:0007669"/>
    <property type="project" value="InterPro"/>
</dbReference>
<dbReference type="InterPro" id="IPR000298">
    <property type="entry name" value="Cyt_c_oxidase-like_su3"/>
</dbReference>
<dbReference type="InterPro" id="IPR013833">
    <property type="entry name" value="Cyt_c_oxidase_su3_a-hlx"/>
</dbReference>
<dbReference type="Gene3D" id="1.20.120.80">
    <property type="entry name" value="Cytochrome c oxidase, subunit III, four-helix bundle"/>
    <property type="match status" value="2"/>
</dbReference>
<dbReference type="PANTHER" id="PTHR11403">
    <property type="entry name" value="CYTOCHROME C OXIDASE SUBUNIT III"/>
    <property type="match status" value="1"/>
</dbReference>
<feature type="transmembrane region" description="Helical" evidence="7">
    <location>
        <begin position="381"/>
        <end position="408"/>
    </location>
</feature>
<feature type="domain" description="Heme-copper oxidase subunit III family profile" evidence="8">
    <location>
        <begin position="1"/>
        <end position="448"/>
    </location>
</feature>
<feature type="transmembrane region" description="Helical" evidence="7">
    <location>
        <begin position="20"/>
        <end position="42"/>
    </location>
</feature>
<organism evidence="9 10">
    <name type="scientific">Prosthecobacter debontii</name>
    <dbReference type="NCBI Taxonomy" id="48467"/>
    <lineage>
        <taxon>Bacteria</taxon>
        <taxon>Pseudomonadati</taxon>
        <taxon>Verrucomicrobiota</taxon>
        <taxon>Verrucomicrobiia</taxon>
        <taxon>Verrucomicrobiales</taxon>
        <taxon>Verrucomicrobiaceae</taxon>
        <taxon>Prosthecobacter</taxon>
    </lineage>
</organism>
<keyword evidence="10" id="KW-1185">Reference proteome</keyword>
<reference evidence="10" key="1">
    <citation type="submission" date="2017-02" db="EMBL/GenBank/DDBJ databases">
        <authorList>
            <person name="Varghese N."/>
            <person name="Submissions S."/>
        </authorList>
    </citation>
    <scope>NUCLEOTIDE SEQUENCE [LARGE SCALE GENOMIC DNA]</scope>
    <source>
        <strain evidence="10">ATCC 700200</strain>
    </source>
</reference>
<dbReference type="GO" id="GO:0019646">
    <property type="term" value="P:aerobic electron transport chain"/>
    <property type="evidence" value="ECO:0007669"/>
    <property type="project" value="InterPro"/>
</dbReference>
<dbReference type="Proteomes" id="UP000190774">
    <property type="component" value="Unassembled WGS sequence"/>
</dbReference>
<evidence type="ECO:0000256" key="1">
    <source>
        <dbReference type="ARBA" id="ARBA00004141"/>
    </source>
</evidence>
<proteinExistence type="inferred from homology"/>
<evidence type="ECO:0000256" key="3">
    <source>
        <dbReference type="ARBA" id="ARBA00022692"/>
    </source>
</evidence>
<evidence type="ECO:0000256" key="7">
    <source>
        <dbReference type="SAM" id="Phobius"/>
    </source>
</evidence>
<dbReference type="SUPFAM" id="SSF81452">
    <property type="entry name" value="Cytochrome c oxidase subunit III-like"/>
    <property type="match status" value="2"/>
</dbReference>
<gene>
    <name evidence="9" type="ORF">SAMN02745166_04085</name>
</gene>
<feature type="transmembrane region" description="Helical" evidence="7">
    <location>
        <begin position="62"/>
        <end position="80"/>
    </location>
</feature>
<feature type="region of interest" description="Disordered" evidence="6">
    <location>
        <begin position="330"/>
        <end position="358"/>
    </location>
</feature>
<dbReference type="PROSITE" id="PS50253">
    <property type="entry name" value="COX3"/>
    <property type="match status" value="1"/>
</dbReference>
<dbReference type="PANTHER" id="PTHR11403:SF6">
    <property type="entry name" value="NITRIC OXIDE REDUCTASE SUBUNIT E"/>
    <property type="match status" value="1"/>
</dbReference>
<evidence type="ECO:0000256" key="2">
    <source>
        <dbReference type="ARBA" id="ARBA00010581"/>
    </source>
</evidence>
<comment type="similarity">
    <text evidence="2">Belongs to the cytochrome c oxidase subunit 3 family.</text>
</comment>
<evidence type="ECO:0000256" key="6">
    <source>
        <dbReference type="SAM" id="MobiDB-lite"/>
    </source>
</evidence>